<dbReference type="InterPro" id="IPR001036">
    <property type="entry name" value="Acrflvin-R"/>
</dbReference>
<accession>A0A212U0H2</accession>
<feature type="transmembrane region" description="Helical" evidence="1">
    <location>
        <begin position="475"/>
        <end position="504"/>
    </location>
</feature>
<sequence length="1030" mass="112484">MSLGKFNLSRWAIDNVAITRYLMIALMVLGIGAYFQLGQDEDPPFTFRAMVIRTMWPGATAAQVADQVTNKIERTLQEVPSIDKIRSFSHPGESMIIFFAKDSTPAKDIPNLFYTVRKKIGDSKSGLPIGVHGPYFDDDFGDTYGVIYAMSAKGYKPNEIRDFTTYVRQRLLQVKDVGKVNIYGLQEEQVYVELSRKKMAQYALSPATVAQQLNQQNAIENGGSVETQSFSMPIRVGGPFENIADIKAMPLRTPSGASIRLGDVADVRRDVINPAESKVRFQGEELVALGISMAKGGDIVKLGDSLSAASKLIEKDLPAGVTLSLIQDQPNVVAGSVKEFLRTLLEALIVVLVVSLLALGLHKNPWRIDPRPGLVVAISIPLVMAVTFLIMHLSGVGLHKISLGSLIIALGLLVDDAIIVVEMMVRKLEEGYDRVKAVTAAYELTAMPMLTGTLITAVGFLPIGIAKSAVGEYTFAIFAVTAAALIISWFVSVLFVPYLGLLLLRKPSHATAEGSPHEHFDTPFYQRFKVVVAWCIDHHRKAIIATIASFVLGIVGMSQVQQQFFPDSSRPEILVDIFLAEGASFEATEAAAKKIEAKILEQKGVQSVTMWIGHGAPRFFLPLDIIFPRSNTSQAIIIADLAERDRLNRELPRILEDVAPEARLRVKLLPNGPPVSYPVEFRVTGDDPIKLREEANQLLGVMRSSKLIYGVKDNWNENQPVAKIEVDSAKARELGVPPQVIAQTLSSHFGGVVVGQYREGDLLAPIVLRLPRSERDHVNDLNETMLTTVSGQAIPLGRIAQVKVVWEPATMWRENREYAITVQADVMPGIQGPTATSVLFKEFQPLIEKMPPGYRVTIGGSVEESSKGQDSINAGVPIMLFITFTLLVIQLKSSSRAFLVVLTAPLGISGVALTLLLFNRPFGFVALLGFIALLGMIMRNSVILIDQIEQGRAAGIPAREAIIHACVTRYRPIILTAAAAVLAMIPLSRSVFWGPMAIAIMGGLIVATGLTLLSLPAMYAAWFKIDKNTP</sequence>
<feature type="transmembrane region" description="Helical" evidence="1">
    <location>
        <begin position="401"/>
        <end position="421"/>
    </location>
</feature>
<keyword evidence="3" id="KW-1185">Reference proteome</keyword>
<dbReference type="RefSeq" id="WP_088813308.1">
    <property type="nucleotide sequence ID" value="NZ_FYEX01000002.1"/>
</dbReference>
<dbReference type="Gene3D" id="3.30.70.1430">
    <property type="entry name" value="Multidrug efflux transporter AcrB pore domain"/>
    <property type="match status" value="2"/>
</dbReference>
<evidence type="ECO:0000313" key="2">
    <source>
        <dbReference type="EMBL" id="SNC71738.1"/>
    </source>
</evidence>
<dbReference type="Proteomes" id="UP000197215">
    <property type="component" value="Unassembled WGS sequence"/>
</dbReference>
<feature type="transmembrane region" description="Helical" evidence="1">
    <location>
        <begin position="874"/>
        <end position="891"/>
    </location>
</feature>
<organism evidence="2 3">
    <name type="scientific">Polynucleobacter victoriensis</name>
    <dbReference type="NCBI Taxonomy" id="2049319"/>
    <lineage>
        <taxon>Bacteria</taxon>
        <taxon>Pseudomonadati</taxon>
        <taxon>Pseudomonadota</taxon>
        <taxon>Betaproteobacteria</taxon>
        <taxon>Burkholderiales</taxon>
        <taxon>Burkholderiaceae</taxon>
        <taxon>Polynucleobacter</taxon>
    </lineage>
</organism>
<feature type="transmembrane region" description="Helical" evidence="1">
    <location>
        <begin position="898"/>
        <end position="918"/>
    </location>
</feature>
<feature type="transmembrane region" description="Helical" evidence="1">
    <location>
        <begin position="340"/>
        <end position="361"/>
    </location>
</feature>
<dbReference type="SUPFAM" id="SSF82693">
    <property type="entry name" value="Multidrug efflux transporter AcrB pore domain, PN1, PN2, PC1 and PC2 subdomains"/>
    <property type="match status" value="3"/>
</dbReference>
<feature type="transmembrane region" description="Helical" evidence="1">
    <location>
        <begin position="998"/>
        <end position="1022"/>
    </location>
</feature>
<feature type="transmembrane region" description="Helical" evidence="1">
    <location>
        <begin position="21"/>
        <end position="37"/>
    </location>
</feature>
<feature type="transmembrane region" description="Helical" evidence="1">
    <location>
        <begin position="924"/>
        <end position="945"/>
    </location>
</feature>
<evidence type="ECO:0000313" key="3">
    <source>
        <dbReference type="Proteomes" id="UP000197215"/>
    </source>
</evidence>
<name>A0A212U0H2_9BURK</name>
<dbReference type="SUPFAM" id="SSF82714">
    <property type="entry name" value="Multidrug efflux transporter AcrB TolC docking domain, DN and DC subdomains"/>
    <property type="match status" value="2"/>
</dbReference>
<dbReference type="InterPro" id="IPR027463">
    <property type="entry name" value="AcrB_DN_DC_subdom"/>
</dbReference>
<keyword evidence="1" id="KW-0812">Transmembrane</keyword>
<proteinExistence type="predicted"/>
<feature type="transmembrane region" description="Helical" evidence="1">
    <location>
        <begin position="441"/>
        <end position="463"/>
    </location>
</feature>
<dbReference type="AlphaFoldDB" id="A0A212U0H2"/>
<dbReference type="SUPFAM" id="SSF82866">
    <property type="entry name" value="Multidrug efflux transporter AcrB transmembrane domain"/>
    <property type="match status" value="2"/>
</dbReference>
<keyword evidence="1" id="KW-1133">Transmembrane helix</keyword>
<dbReference type="GO" id="GO:0042910">
    <property type="term" value="F:xenobiotic transmembrane transporter activity"/>
    <property type="evidence" value="ECO:0007669"/>
    <property type="project" value="TreeGrafter"/>
</dbReference>
<dbReference type="Gene3D" id="1.20.1640.10">
    <property type="entry name" value="Multidrug efflux transporter AcrB transmembrane domain"/>
    <property type="match status" value="2"/>
</dbReference>
<dbReference type="Pfam" id="PF00873">
    <property type="entry name" value="ACR_tran"/>
    <property type="match status" value="1"/>
</dbReference>
<dbReference type="GO" id="GO:0005886">
    <property type="term" value="C:plasma membrane"/>
    <property type="evidence" value="ECO:0007669"/>
    <property type="project" value="TreeGrafter"/>
</dbReference>
<feature type="transmembrane region" description="Helical" evidence="1">
    <location>
        <begin position="373"/>
        <end position="395"/>
    </location>
</feature>
<feature type="transmembrane region" description="Helical" evidence="1">
    <location>
        <begin position="973"/>
        <end position="992"/>
    </location>
</feature>
<protein>
    <submittedName>
        <fullName evidence="2">Multidrug efflux pump subunit AcrB</fullName>
    </submittedName>
</protein>
<dbReference type="PANTHER" id="PTHR32063:SF18">
    <property type="entry name" value="CATION EFFLUX SYSTEM PROTEIN"/>
    <property type="match status" value="1"/>
</dbReference>
<keyword evidence="1" id="KW-0472">Membrane</keyword>
<dbReference type="OrthoDB" id="9757940at2"/>
<dbReference type="Gene3D" id="3.30.70.1320">
    <property type="entry name" value="Multidrug efflux transporter AcrB pore domain like"/>
    <property type="match status" value="1"/>
</dbReference>
<dbReference type="PRINTS" id="PR00702">
    <property type="entry name" value="ACRIFLAVINRP"/>
</dbReference>
<dbReference type="PANTHER" id="PTHR32063">
    <property type="match status" value="1"/>
</dbReference>
<feature type="transmembrane region" description="Helical" evidence="1">
    <location>
        <begin position="542"/>
        <end position="560"/>
    </location>
</feature>
<gene>
    <name evidence="2" type="ORF">SAMN06295916_1363</name>
</gene>
<dbReference type="EMBL" id="FYEX01000002">
    <property type="protein sequence ID" value="SNC71738.1"/>
    <property type="molecule type" value="Genomic_DNA"/>
</dbReference>
<evidence type="ECO:0000256" key="1">
    <source>
        <dbReference type="SAM" id="Phobius"/>
    </source>
</evidence>
<dbReference type="Gene3D" id="3.30.2090.10">
    <property type="entry name" value="Multidrug efflux transporter AcrB TolC docking domain, DN and DC subdomains"/>
    <property type="match status" value="2"/>
</dbReference>
<reference evidence="2 3" key="1">
    <citation type="submission" date="2017-06" db="EMBL/GenBank/DDBJ databases">
        <authorList>
            <person name="Kim H.J."/>
            <person name="Triplett B.A."/>
        </authorList>
    </citation>
    <scope>NUCLEOTIDE SEQUENCE [LARGE SCALE GENOMIC DNA]</scope>
    <source>
        <strain evidence="2 3">MWH-VicM1</strain>
    </source>
</reference>
<dbReference type="Gene3D" id="3.30.70.1440">
    <property type="entry name" value="Multidrug efflux transporter AcrB pore domain"/>
    <property type="match status" value="1"/>
</dbReference>